<dbReference type="Gene3D" id="3.40.50.11570">
    <property type="entry name" value="Protein of unknown function DUF257"/>
    <property type="match status" value="1"/>
</dbReference>
<dbReference type="PATRIC" id="fig|55802.8.peg.1025"/>
<dbReference type="Proteomes" id="UP000066042">
    <property type="component" value="Chromosome"/>
</dbReference>
<dbReference type="EMBL" id="CP013050">
    <property type="protein sequence ID" value="ALM74978.1"/>
    <property type="molecule type" value="Genomic_DNA"/>
</dbReference>
<reference evidence="1 2" key="1">
    <citation type="journal article" date="2016" name="Genome Announc.">
        <title>Complete genome sequence of the hyperthermophilic and piezophilic archaeon Thermococcus barophilus Ch5, capable of growth at the expense of hydrogenogenesis from carbon monoxide and formate.</title>
        <authorList>
            <person name="Oger P."/>
            <person name="Sokolova T.G."/>
            <person name="Kozhevnikova D.A."/>
            <person name="Taranov E.A."/>
            <person name="Vannier P."/>
            <person name="Lee H.S."/>
            <person name="Kwon K.K."/>
            <person name="Kang S.G."/>
            <person name="Lee J.H."/>
            <person name="Bonch-Osmolovskaya E.A."/>
            <person name="Lebedinsky A.V."/>
        </authorList>
    </citation>
    <scope>NUCLEOTIDE SEQUENCE [LARGE SCALE GENOMIC DNA]</scope>
    <source>
        <strain evidence="2">Ch5</strain>
    </source>
</reference>
<accession>A0A0S1XB22</accession>
<dbReference type="InterPro" id="IPR005489">
    <property type="entry name" value="DUF257"/>
</dbReference>
<organism evidence="1 2">
    <name type="scientific">Thermococcus barophilus</name>
    <dbReference type="NCBI Taxonomy" id="55802"/>
    <lineage>
        <taxon>Archaea</taxon>
        <taxon>Methanobacteriati</taxon>
        <taxon>Methanobacteriota</taxon>
        <taxon>Thermococci</taxon>
        <taxon>Thermococcales</taxon>
        <taxon>Thermococcaceae</taxon>
        <taxon>Thermococcus</taxon>
    </lineage>
</organism>
<dbReference type="AlphaFoldDB" id="A0A0S1XB22"/>
<evidence type="ECO:0008006" key="3">
    <source>
        <dbReference type="Google" id="ProtNLM"/>
    </source>
</evidence>
<gene>
    <name evidence="1" type="ORF">TBCH5v1_1035</name>
</gene>
<dbReference type="Pfam" id="PF03192">
    <property type="entry name" value="DUF257"/>
    <property type="match status" value="1"/>
</dbReference>
<proteinExistence type="predicted"/>
<sequence>MKIMLGRIWDSIKFGETVLLEHSATTPTALGLCHLIKWAKGKEYDVLIDDILDSLYLYKMQMKLSGCGDEILDNVKVIKAGGRLEVGKVIERLSIKEPVIQEREYRRVFDPLLEETKVVNPVVGFEKLLLLADSKREIITTLNNILSFVGDERRIAFYFINVDVLESITPKGFAIAGGNCNDRC</sequence>
<evidence type="ECO:0000313" key="1">
    <source>
        <dbReference type="EMBL" id="ALM74978.1"/>
    </source>
</evidence>
<dbReference type="STRING" id="55802.TBCH5v1_1035"/>
<dbReference type="RefSeq" id="WP_235507175.1">
    <property type="nucleotide sequence ID" value="NZ_CP013050.1"/>
</dbReference>
<protein>
    <recommendedName>
        <fullName evidence="3">KaiC-like domain-containing protein</fullName>
    </recommendedName>
</protein>
<dbReference type="GeneID" id="26136300"/>
<evidence type="ECO:0000313" key="2">
    <source>
        <dbReference type="Proteomes" id="UP000066042"/>
    </source>
</evidence>
<name>A0A0S1XB22_THEBA</name>